<dbReference type="GO" id="GO:0015833">
    <property type="term" value="P:peptide transport"/>
    <property type="evidence" value="ECO:0007669"/>
    <property type="project" value="TreeGrafter"/>
</dbReference>
<dbReference type="RefSeq" id="WP_088650547.1">
    <property type="nucleotide sequence ID" value="NZ_AQQR01000005.1"/>
</dbReference>
<dbReference type="EMBL" id="AQQR01000005">
    <property type="protein sequence ID" value="OWU72859.1"/>
    <property type="molecule type" value="Genomic_DNA"/>
</dbReference>
<dbReference type="InterPro" id="IPR000914">
    <property type="entry name" value="SBP_5_dom"/>
</dbReference>
<organism evidence="5 6">
    <name type="scientific">Marinibacterium profundimaris</name>
    <dbReference type="NCBI Taxonomy" id="1679460"/>
    <lineage>
        <taxon>Bacteria</taxon>
        <taxon>Pseudomonadati</taxon>
        <taxon>Pseudomonadota</taxon>
        <taxon>Alphaproteobacteria</taxon>
        <taxon>Rhodobacterales</taxon>
        <taxon>Paracoccaceae</taxon>
        <taxon>Marinibacterium</taxon>
    </lineage>
</organism>
<comment type="caution">
    <text evidence="5">The sequence shown here is derived from an EMBL/GenBank/DDBJ whole genome shotgun (WGS) entry which is preliminary data.</text>
</comment>
<dbReference type="SUPFAM" id="SSF53850">
    <property type="entry name" value="Periplasmic binding protein-like II"/>
    <property type="match status" value="1"/>
</dbReference>
<dbReference type="InterPro" id="IPR039424">
    <property type="entry name" value="SBP_5"/>
</dbReference>
<feature type="domain" description="Solute-binding protein family 5" evidence="4">
    <location>
        <begin position="124"/>
        <end position="502"/>
    </location>
</feature>
<dbReference type="Proteomes" id="UP000215377">
    <property type="component" value="Unassembled WGS sequence"/>
</dbReference>
<dbReference type="PANTHER" id="PTHR30290:SF38">
    <property type="entry name" value="D,D-DIPEPTIDE-BINDING PERIPLASMIC PROTEIN DDPA-RELATED"/>
    <property type="match status" value="1"/>
</dbReference>
<sequence>MTTDDPKLRRTLRKLWDDAHDFDPKDPLFGLTAKEMSGPKLSRRATLRLLAASGTLTAAHLVPGGLTGAATAQGAAGGTLNCGWAGVTEIVTLDPAKMDQVLQFQITSNVLSGLMHIDNELVAQGDLAEDWTVSEDGLEYTFKLREGVTFHNGDPFTADDVLYTYERSSNPDISIHAGNLANVASLEKLGDYEVKFTLKAPQASFLAKTLERASGRAMTIVSKRAIEEMGESDYGLAPVGTGPFMITEHVLGQGVTLEKFADYFDPERPKLDKVVIRPIDGVEPIAAALEAGDIQYIGGNPIASQLIDRFKENPDLVVDIKPAPGFQSVWLNPWRDPMKVTDFNKPMEELMEEPGFKVRLALAKALDRDTYVQQAHFGYAVPGYGTINPAMAFYYDEDIAEKSQQAFDPEGAQQLLADAGFPGGEGFPELELITTPAQKRNGLVLANIYKQVLGITVNVTPKEFSVGIEDFNSNEYDMRLGGSGGDYDPDDGIVDWMITDSKFNGRTRDKEKYAFGYFSNAEADELIMEQSVTADLEKRREMVQAANQITSDRVACGFLYHPVDVQVRHKSVNFPAESRIPGLHDFDRVTLG</sequence>
<gene>
    <name evidence="5" type="ORF">ATO3_14250</name>
</gene>
<protein>
    <recommendedName>
        <fullName evidence="4">Solute-binding protein family 5 domain-containing protein</fullName>
    </recommendedName>
</protein>
<dbReference type="AlphaFoldDB" id="A0A225NNY5"/>
<proteinExistence type="inferred from homology"/>
<dbReference type="CDD" id="cd00995">
    <property type="entry name" value="PBP2_NikA_DppA_OppA_like"/>
    <property type="match status" value="1"/>
</dbReference>
<dbReference type="Gene3D" id="3.10.105.10">
    <property type="entry name" value="Dipeptide-binding Protein, Domain 3"/>
    <property type="match status" value="1"/>
</dbReference>
<dbReference type="Gene3D" id="3.90.76.10">
    <property type="entry name" value="Dipeptide-binding Protein, Domain 1"/>
    <property type="match status" value="1"/>
</dbReference>
<dbReference type="PIRSF" id="PIRSF002741">
    <property type="entry name" value="MppA"/>
    <property type="match status" value="1"/>
</dbReference>
<name>A0A225NNY5_9RHOB</name>
<comment type="subcellular location">
    <subcellularLocation>
        <location evidence="1">Periplasm</location>
    </subcellularLocation>
</comment>
<comment type="similarity">
    <text evidence="2">Belongs to the bacterial solute-binding protein 5 family.</text>
</comment>
<dbReference type="GO" id="GO:0030288">
    <property type="term" value="C:outer membrane-bounded periplasmic space"/>
    <property type="evidence" value="ECO:0007669"/>
    <property type="project" value="UniProtKB-ARBA"/>
</dbReference>
<keyword evidence="6" id="KW-1185">Reference proteome</keyword>
<dbReference type="Pfam" id="PF00496">
    <property type="entry name" value="SBP_bac_5"/>
    <property type="match status" value="1"/>
</dbReference>
<dbReference type="InterPro" id="IPR030678">
    <property type="entry name" value="Peptide/Ni-bd"/>
</dbReference>
<dbReference type="Gene3D" id="3.40.190.10">
    <property type="entry name" value="Periplasmic binding protein-like II"/>
    <property type="match status" value="1"/>
</dbReference>
<reference evidence="5 6" key="1">
    <citation type="submission" date="2013-04" db="EMBL/GenBank/DDBJ databases">
        <title>Oceanicola sp. 22II1-22F33 Genome Sequencing.</title>
        <authorList>
            <person name="Lai Q."/>
            <person name="Li G."/>
            <person name="Shao Z."/>
        </authorList>
    </citation>
    <scope>NUCLEOTIDE SEQUENCE [LARGE SCALE GENOMIC DNA]</scope>
    <source>
        <strain evidence="5 6">22II1-22F33</strain>
    </source>
</reference>
<evidence type="ECO:0000256" key="3">
    <source>
        <dbReference type="ARBA" id="ARBA00022729"/>
    </source>
</evidence>
<evidence type="ECO:0000313" key="6">
    <source>
        <dbReference type="Proteomes" id="UP000215377"/>
    </source>
</evidence>
<keyword evidence="3" id="KW-0732">Signal</keyword>
<evidence type="ECO:0000256" key="2">
    <source>
        <dbReference type="ARBA" id="ARBA00005695"/>
    </source>
</evidence>
<evidence type="ECO:0000256" key="1">
    <source>
        <dbReference type="ARBA" id="ARBA00004418"/>
    </source>
</evidence>
<dbReference type="OrthoDB" id="9803988at2"/>
<dbReference type="PANTHER" id="PTHR30290">
    <property type="entry name" value="PERIPLASMIC BINDING COMPONENT OF ABC TRANSPORTER"/>
    <property type="match status" value="1"/>
</dbReference>
<dbReference type="GO" id="GO:1904680">
    <property type="term" value="F:peptide transmembrane transporter activity"/>
    <property type="evidence" value="ECO:0007669"/>
    <property type="project" value="TreeGrafter"/>
</dbReference>
<evidence type="ECO:0000313" key="5">
    <source>
        <dbReference type="EMBL" id="OWU72859.1"/>
    </source>
</evidence>
<evidence type="ECO:0000259" key="4">
    <source>
        <dbReference type="Pfam" id="PF00496"/>
    </source>
</evidence>
<dbReference type="GO" id="GO:0043190">
    <property type="term" value="C:ATP-binding cassette (ABC) transporter complex"/>
    <property type="evidence" value="ECO:0007669"/>
    <property type="project" value="InterPro"/>
</dbReference>
<accession>A0A225NNY5</accession>